<reference evidence="2 3" key="1">
    <citation type="submission" date="2020-08" db="EMBL/GenBank/DDBJ databases">
        <title>Genomic Encyclopedia of Type Strains, Phase IV (KMG-IV): sequencing the most valuable type-strain genomes for metagenomic binning, comparative biology and taxonomic classification.</title>
        <authorList>
            <person name="Goeker M."/>
        </authorList>
    </citation>
    <scope>NUCLEOTIDE SEQUENCE [LARGE SCALE GENOMIC DNA]</scope>
    <source>
        <strain evidence="2 3">YIM 65646</strain>
    </source>
</reference>
<evidence type="ECO:0000256" key="1">
    <source>
        <dbReference type="SAM" id="Phobius"/>
    </source>
</evidence>
<keyword evidence="3" id="KW-1185">Reference proteome</keyword>
<evidence type="ECO:0000313" key="3">
    <source>
        <dbReference type="Proteomes" id="UP000548476"/>
    </source>
</evidence>
<keyword evidence="1" id="KW-0472">Membrane</keyword>
<feature type="transmembrane region" description="Helical" evidence="1">
    <location>
        <begin position="12"/>
        <end position="32"/>
    </location>
</feature>
<protein>
    <submittedName>
        <fullName evidence="2">Uncharacterized protein</fullName>
    </submittedName>
</protein>
<accession>A0A841FNR5</accession>
<keyword evidence="1" id="KW-0812">Transmembrane</keyword>
<proteinExistence type="predicted"/>
<dbReference type="EMBL" id="JACHGT010000009">
    <property type="protein sequence ID" value="MBB6036513.1"/>
    <property type="molecule type" value="Genomic_DNA"/>
</dbReference>
<dbReference type="AlphaFoldDB" id="A0A841FNR5"/>
<sequence>MSATRANVRWALWTFAITAGTTAAVQTFSVFFGKRLDAWYVGGVVLLALVLRKVVRTVRSTHEDRTPSVPIVRESGALVAKRPFAEVNRWENRLSWSAGDPERYDRAVTTRLRDLTDERLRQRHSVTMTTDPGRAHAIIGDHLWSFLHHPLAVTPTPAQLDWYIARIEEI</sequence>
<comment type="caution">
    <text evidence="2">The sequence shown here is derived from an EMBL/GenBank/DDBJ whole genome shotgun (WGS) entry which is preliminary data.</text>
</comment>
<dbReference type="Proteomes" id="UP000548476">
    <property type="component" value="Unassembled WGS sequence"/>
</dbReference>
<name>A0A841FNR5_9ACTN</name>
<keyword evidence="1" id="KW-1133">Transmembrane helix</keyword>
<dbReference type="RefSeq" id="WP_184789354.1">
    <property type="nucleotide sequence ID" value="NZ_BONT01000030.1"/>
</dbReference>
<feature type="transmembrane region" description="Helical" evidence="1">
    <location>
        <begin position="38"/>
        <end position="55"/>
    </location>
</feature>
<organism evidence="2 3">
    <name type="scientific">Phytomonospora endophytica</name>
    <dbReference type="NCBI Taxonomy" id="714109"/>
    <lineage>
        <taxon>Bacteria</taxon>
        <taxon>Bacillati</taxon>
        <taxon>Actinomycetota</taxon>
        <taxon>Actinomycetes</taxon>
        <taxon>Micromonosporales</taxon>
        <taxon>Micromonosporaceae</taxon>
        <taxon>Phytomonospora</taxon>
    </lineage>
</organism>
<gene>
    <name evidence="2" type="ORF">HNR73_004384</name>
</gene>
<evidence type="ECO:0000313" key="2">
    <source>
        <dbReference type="EMBL" id="MBB6036513.1"/>
    </source>
</evidence>